<feature type="transmembrane region" description="Helical" evidence="5">
    <location>
        <begin position="101"/>
        <end position="120"/>
    </location>
</feature>
<keyword evidence="3 5" id="KW-0472">Membrane</keyword>
<feature type="transmembrane region" description="Helical" evidence="5">
    <location>
        <begin position="196"/>
        <end position="217"/>
    </location>
</feature>
<dbReference type="KEGG" id="dac:Daci_4401"/>
<evidence type="ECO:0000256" key="1">
    <source>
        <dbReference type="ARBA" id="ARBA00022692"/>
    </source>
</evidence>
<evidence type="ECO:0000256" key="4">
    <source>
        <dbReference type="SAM" id="MobiDB-lite"/>
    </source>
</evidence>
<dbReference type="HOGENOM" id="CLU_001265_58_1_4"/>
<dbReference type="Pfam" id="PF07690">
    <property type="entry name" value="MFS_1"/>
    <property type="match status" value="1"/>
</dbReference>
<dbReference type="PANTHER" id="PTHR23527">
    <property type="entry name" value="BLL3282 PROTEIN"/>
    <property type="match status" value="1"/>
</dbReference>
<evidence type="ECO:0000256" key="2">
    <source>
        <dbReference type="ARBA" id="ARBA00022989"/>
    </source>
</evidence>
<feature type="transmembrane region" description="Helical" evidence="5">
    <location>
        <begin position="279"/>
        <end position="302"/>
    </location>
</feature>
<dbReference type="STRING" id="398578.Daci_4401"/>
<dbReference type="Proteomes" id="UP000000784">
    <property type="component" value="Chromosome"/>
</dbReference>
<evidence type="ECO:0000259" key="6">
    <source>
        <dbReference type="PROSITE" id="PS50850"/>
    </source>
</evidence>
<reference evidence="7 8" key="1">
    <citation type="journal article" date="2004" name="Appl. Environ. Microbiol.">
        <title>Mineralization of individual congeners of linear alkylbenzenesulfonate by defined pairs of heterotrophic bacteria.</title>
        <authorList>
            <person name="Schleheck D."/>
            <person name="Knepper T.P."/>
            <person name="Fischer K."/>
            <person name="Cook A.M."/>
        </authorList>
    </citation>
    <scope>NUCLEOTIDE SEQUENCE [LARGE SCALE GENOMIC DNA]</scope>
    <source>
        <strain evidence="8">DSM 14801 / SPH-1</strain>
    </source>
</reference>
<dbReference type="PANTHER" id="PTHR23527:SF1">
    <property type="entry name" value="BLL3282 PROTEIN"/>
    <property type="match status" value="1"/>
</dbReference>
<keyword evidence="2 5" id="KW-1133">Transmembrane helix</keyword>
<accession>A9BX47</accession>
<sequence length="461" mass="46906">MRPNILTPMTSSSPAPGADPGPLPLPAPPRHRWKVLAAGVIANAAFSVVFSGIPMTAILMRSGYQLDTRTLGLALGLMGLGIALSELPWGLLTDRWGDRPVLLLGLCGTAVALAAMALWASPSPAHIPPFGLLAGGLVLVGLLGGSVNGASGRAVMGWFAEGERGLAMSIRQTAVPLGGAIGAPLLTGLATHAGFAAVYGVLAALCLGAAAFAPLWIQEPPQSPLRGKAAAPDRAATPTPSPLSDLQAWRMAAGIGILCAPQFAVLSFGTVFLHDHAQLGLGAAAAVMSVVQLASMALRIWSGRWTDRHRNRPAFLRACCQLTLALFAGLAVLSWAGHPAGSAAMGVALMVMLGICGICVSAWHGVAYTQLAGLAGAARAGTALGMANTSVFAVCFLVPLAIPHLLSAQGWGLVWACAAACAGWAMQLFARAGAIGNAKAAKTPQLHENVGCLTPPTSPRS</sequence>
<dbReference type="AlphaFoldDB" id="A9BX47"/>
<gene>
    <name evidence="7" type="ordered locus">Daci_4401</name>
</gene>
<name>A9BX47_DELAS</name>
<feature type="transmembrane region" description="Helical" evidence="5">
    <location>
        <begin position="380"/>
        <end position="402"/>
    </location>
</feature>
<feature type="transmembrane region" description="Helical" evidence="5">
    <location>
        <begin position="408"/>
        <end position="430"/>
    </location>
</feature>
<evidence type="ECO:0000313" key="7">
    <source>
        <dbReference type="EMBL" id="ABX37032.1"/>
    </source>
</evidence>
<protein>
    <submittedName>
        <fullName evidence="7">Major facilitator superfamily MFS_1</fullName>
    </submittedName>
</protein>
<dbReference type="eggNOG" id="COG2271">
    <property type="taxonomic scope" value="Bacteria"/>
</dbReference>
<organism evidence="7 8">
    <name type="scientific">Delftia acidovorans (strain DSM 14801 / SPH-1)</name>
    <dbReference type="NCBI Taxonomy" id="398578"/>
    <lineage>
        <taxon>Bacteria</taxon>
        <taxon>Pseudomonadati</taxon>
        <taxon>Pseudomonadota</taxon>
        <taxon>Betaproteobacteria</taxon>
        <taxon>Burkholderiales</taxon>
        <taxon>Comamonadaceae</taxon>
        <taxon>Delftia</taxon>
    </lineage>
</organism>
<dbReference type="InterPro" id="IPR011701">
    <property type="entry name" value="MFS"/>
</dbReference>
<evidence type="ECO:0000313" key="8">
    <source>
        <dbReference type="Proteomes" id="UP000000784"/>
    </source>
</evidence>
<feature type="domain" description="Major facilitator superfamily (MFS) profile" evidence="6">
    <location>
        <begin position="35"/>
        <end position="445"/>
    </location>
</feature>
<reference evidence="8" key="2">
    <citation type="submission" date="2007-11" db="EMBL/GenBank/DDBJ databases">
        <title>Complete sequence of Delftia acidovorans DSM 14801 / SPH-1.</title>
        <authorList>
            <person name="Copeland A."/>
            <person name="Lucas S."/>
            <person name="Lapidus A."/>
            <person name="Barry K."/>
            <person name="Glavina del Rio T."/>
            <person name="Dalin E."/>
            <person name="Tice H."/>
            <person name="Pitluck S."/>
            <person name="Lowry S."/>
            <person name="Clum A."/>
            <person name="Schmutz J."/>
            <person name="Larimer F."/>
            <person name="Land M."/>
            <person name="Hauser L."/>
            <person name="Kyrpides N."/>
            <person name="Kim E."/>
            <person name="Schleheck D."/>
            <person name="Richardson P."/>
        </authorList>
    </citation>
    <scope>NUCLEOTIDE SEQUENCE [LARGE SCALE GENOMIC DNA]</scope>
    <source>
        <strain evidence="8">DSM 14801 / SPH-1</strain>
    </source>
</reference>
<feature type="transmembrane region" description="Helical" evidence="5">
    <location>
        <begin position="71"/>
        <end position="89"/>
    </location>
</feature>
<dbReference type="EMBL" id="CP000884">
    <property type="protein sequence ID" value="ABX37032.1"/>
    <property type="molecule type" value="Genomic_DNA"/>
</dbReference>
<feature type="transmembrane region" description="Helical" evidence="5">
    <location>
        <begin position="314"/>
        <end position="337"/>
    </location>
</feature>
<dbReference type="PROSITE" id="PS50850">
    <property type="entry name" value="MFS"/>
    <property type="match status" value="1"/>
</dbReference>
<feature type="transmembrane region" description="Helical" evidence="5">
    <location>
        <begin position="35"/>
        <end position="59"/>
    </location>
</feature>
<dbReference type="InterPro" id="IPR020846">
    <property type="entry name" value="MFS_dom"/>
</dbReference>
<dbReference type="GO" id="GO:0022857">
    <property type="term" value="F:transmembrane transporter activity"/>
    <property type="evidence" value="ECO:0007669"/>
    <property type="project" value="InterPro"/>
</dbReference>
<keyword evidence="1 5" id="KW-0812">Transmembrane</keyword>
<feature type="transmembrane region" description="Helical" evidence="5">
    <location>
        <begin position="251"/>
        <end position="273"/>
    </location>
</feature>
<dbReference type="InterPro" id="IPR036259">
    <property type="entry name" value="MFS_trans_sf"/>
</dbReference>
<dbReference type="SUPFAM" id="SSF103473">
    <property type="entry name" value="MFS general substrate transporter"/>
    <property type="match status" value="1"/>
</dbReference>
<feature type="region of interest" description="Disordered" evidence="4">
    <location>
        <begin position="1"/>
        <end position="24"/>
    </location>
</feature>
<feature type="transmembrane region" description="Helical" evidence="5">
    <location>
        <begin position="173"/>
        <end position="190"/>
    </location>
</feature>
<evidence type="ECO:0000256" key="5">
    <source>
        <dbReference type="SAM" id="Phobius"/>
    </source>
</evidence>
<keyword evidence="8" id="KW-1185">Reference proteome</keyword>
<feature type="transmembrane region" description="Helical" evidence="5">
    <location>
        <begin position="132"/>
        <end position="152"/>
    </location>
</feature>
<dbReference type="InterPro" id="IPR052952">
    <property type="entry name" value="MFS-Transporter"/>
</dbReference>
<dbReference type="Gene3D" id="1.20.1250.20">
    <property type="entry name" value="MFS general substrate transporter like domains"/>
    <property type="match status" value="2"/>
</dbReference>
<feature type="transmembrane region" description="Helical" evidence="5">
    <location>
        <begin position="343"/>
        <end position="368"/>
    </location>
</feature>
<proteinExistence type="predicted"/>
<evidence type="ECO:0000256" key="3">
    <source>
        <dbReference type="ARBA" id="ARBA00023136"/>
    </source>
</evidence>